<gene>
    <name evidence="8" type="ORF">BHF68_00480</name>
</gene>
<protein>
    <submittedName>
        <fullName evidence="8">Uncharacterized protein</fullName>
    </submittedName>
</protein>
<dbReference type="InterPro" id="IPR006158">
    <property type="entry name" value="Cobalamin-bd"/>
</dbReference>
<dbReference type="Pfam" id="PF13311">
    <property type="entry name" value="DUF4080"/>
    <property type="match status" value="1"/>
</dbReference>
<dbReference type="PROSITE" id="PS51918">
    <property type="entry name" value="RADICAL_SAM"/>
    <property type="match status" value="1"/>
</dbReference>
<dbReference type="SUPFAM" id="SSF102114">
    <property type="entry name" value="Radical SAM enzymes"/>
    <property type="match status" value="1"/>
</dbReference>
<dbReference type="SFLD" id="SFLDG01082">
    <property type="entry name" value="B12-binding_domain_containing"/>
    <property type="match status" value="1"/>
</dbReference>
<dbReference type="Gene3D" id="3.80.30.20">
    <property type="entry name" value="tm_1862 like domain"/>
    <property type="match status" value="1"/>
</dbReference>
<dbReference type="SFLD" id="SFLDG01123">
    <property type="entry name" value="methyltransferase_(Class_B)"/>
    <property type="match status" value="1"/>
</dbReference>
<evidence type="ECO:0000256" key="2">
    <source>
        <dbReference type="ARBA" id="ARBA00022691"/>
    </source>
</evidence>
<dbReference type="GO" id="GO:0005829">
    <property type="term" value="C:cytosol"/>
    <property type="evidence" value="ECO:0007669"/>
    <property type="project" value="TreeGrafter"/>
</dbReference>
<evidence type="ECO:0000256" key="1">
    <source>
        <dbReference type="ARBA" id="ARBA00001966"/>
    </source>
</evidence>
<dbReference type="GO" id="GO:0031419">
    <property type="term" value="F:cobalamin binding"/>
    <property type="evidence" value="ECO:0007669"/>
    <property type="project" value="InterPro"/>
</dbReference>
<dbReference type="InterPro" id="IPR025288">
    <property type="entry name" value="DUF4080"/>
</dbReference>
<feature type="domain" description="Radical SAM core" evidence="7">
    <location>
        <begin position="200"/>
        <end position="425"/>
    </location>
</feature>
<evidence type="ECO:0000313" key="8">
    <source>
        <dbReference type="EMBL" id="OEF98199.1"/>
    </source>
</evidence>
<dbReference type="PANTHER" id="PTHR43409:SF16">
    <property type="entry name" value="SLR0320 PROTEIN"/>
    <property type="match status" value="1"/>
</dbReference>
<keyword evidence="3" id="KW-0479">Metal-binding</keyword>
<dbReference type="GO" id="GO:0046872">
    <property type="term" value="F:metal ion binding"/>
    <property type="evidence" value="ECO:0007669"/>
    <property type="project" value="UniProtKB-KW"/>
</dbReference>
<dbReference type="RefSeq" id="WP_069641691.1">
    <property type="nucleotide sequence ID" value="NZ_MIJE01000001.1"/>
</dbReference>
<dbReference type="Pfam" id="PF02310">
    <property type="entry name" value="B12-binding"/>
    <property type="match status" value="1"/>
</dbReference>
<dbReference type="EMBL" id="MIJE01000001">
    <property type="protein sequence ID" value="OEF98199.1"/>
    <property type="molecule type" value="Genomic_DNA"/>
</dbReference>
<feature type="domain" description="B12-binding" evidence="6">
    <location>
        <begin position="11"/>
        <end position="149"/>
    </location>
</feature>
<keyword evidence="4" id="KW-0408">Iron</keyword>
<evidence type="ECO:0000256" key="4">
    <source>
        <dbReference type="ARBA" id="ARBA00023004"/>
    </source>
</evidence>
<proteinExistence type="predicted"/>
<dbReference type="Gene3D" id="3.40.50.280">
    <property type="entry name" value="Cobalamin-binding domain"/>
    <property type="match status" value="1"/>
</dbReference>
<dbReference type="STRING" id="766136.BHF68_00480"/>
<dbReference type="InterPro" id="IPR006638">
    <property type="entry name" value="Elp3/MiaA/NifB-like_rSAM"/>
</dbReference>
<dbReference type="InterPro" id="IPR007197">
    <property type="entry name" value="rSAM"/>
</dbReference>
<dbReference type="InterPro" id="IPR036724">
    <property type="entry name" value="Cobalamin-bd_sf"/>
</dbReference>
<keyword evidence="2" id="KW-0949">S-adenosyl-L-methionine</keyword>
<evidence type="ECO:0000259" key="6">
    <source>
        <dbReference type="PROSITE" id="PS51332"/>
    </source>
</evidence>
<keyword evidence="9" id="KW-1185">Reference proteome</keyword>
<dbReference type="CDD" id="cd02068">
    <property type="entry name" value="radical_SAM_B12_BD"/>
    <property type="match status" value="1"/>
</dbReference>
<dbReference type="SUPFAM" id="SSF52242">
    <property type="entry name" value="Cobalamin (vitamin B12)-binding domain"/>
    <property type="match status" value="1"/>
</dbReference>
<dbReference type="Pfam" id="PF04055">
    <property type="entry name" value="Radical_SAM"/>
    <property type="match status" value="1"/>
</dbReference>
<evidence type="ECO:0000313" key="9">
    <source>
        <dbReference type="Proteomes" id="UP000094296"/>
    </source>
</evidence>
<comment type="caution">
    <text evidence="8">The sequence shown here is derived from an EMBL/GenBank/DDBJ whole genome shotgun (WGS) entry which is preliminary data.</text>
</comment>
<dbReference type="InterPro" id="IPR051198">
    <property type="entry name" value="BchE-like"/>
</dbReference>
<keyword evidence="5" id="KW-0411">Iron-sulfur</keyword>
<evidence type="ECO:0000256" key="3">
    <source>
        <dbReference type="ARBA" id="ARBA00022723"/>
    </source>
</evidence>
<evidence type="ECO:0000256" key="5">
    <source>
        <dbReference type="ARBA" id="ARBA00023014"/>
    </source>
</evidence>
<dbReference type="InterPro" id="IPR058240">
    <property type="entry name" value="rSAM_sf"/>
</dbReference>
<dbReference type="Proteomes" id="UP000094296">
    <property type="component" value="Unassembled WGS sequence"/>
</dbReference>
<dbReference type="InterPro" id="IPR034466">
    <property type="entry name" value="Methyltransferase_Class_B"/>
</dbReference>
<accession>A0A1E5G506</accession>
<dbReference type="InterPro" id="IPR023404">
    <property type="entry name" value="rSAM_horseshoe"/>
</dbReference>
<evidence type="ECO:0000259" key="7">
    <source>
        <dbReference type="PROSITE" id="PS51918"/>
    </source>
</evidence>
<sequence length="620" mass="72868">MTEKIHTAHRGKVLLVSLNAKYIHSNLAIRYLENYYLEHAYKKCPIELQKAEYTINQHASDIAANIYEMKADIVGFSCYIWNIEMIFKIVKNLKKVAPNIKIILGGPEVSFDSNNLLLQYPEIDYIICGEGEYAFAEVICYELQGHHQEKYQKNLDYFLPNNVSYRVSSAKEIRPATEQGRIKDLSNILSPYEQGFDSEQYKHRIIYYETSRGCPYSCQYCLSSTDQGVRFFPIDRVKRDLLKFIAAEVKQVKFVDRTFNCAPKYAMELFTWIIDNQQGKTNFHFEISADLLTDDMIEFLQKAPQGLFQFEIGVQSTHERTLTEIQRTTNFEKLKRAVEEIHAGGNIHQHLDLIVGLPYEGYQQFAKSFNDVYELQPDKLQMGFLKALKGSGIRARERDYGLVYTSEPPYEVLMTSVLSYKEIIKLKEIEHTLDHYYNSHQFDQSLKLLIKTLNTKPFDFYEQFADYCKEVGVFERAHSQGSMYNTLYGFSKRCLEESKIEPSACNEVFLLRIQETLKFDFIRLSPHGKIPDFIMEFQPEGFKKRKQAMLSNPDIVQKYFPQYAELNMRNLSKRVHIEVFQYDIMGNKEEQVSYYMFVYHDDPLQFKRADWYDITTYFNE</sequence>
<dbReference type="GO" id="GO:0051539">
    <property type="term" value="F:4 iron, 4 sulfur cluster binding"/>
    <property type="evidence" value="ECO:0007669"/>
    <property type="project" value="UniProtKB-KW"/>
</dbReference>
<dbReference type="GO" id="GO:0003824">
    <property type="term" value="F:catalytic activity"/>
    <property type="evidence" value="ECO:0007669"/>
    <property type="project" value="InterPro"/>
</dbReference>
<name>A0A1E5G506_9FIRM</name>
<dbReference type="PANTHER" id="PTHR43409">
    <property type="entry name" value="ANAEROBIC MAGNESIUM-PROTOPORPHYRIN IX MONOMETHYL ESTER CYCLASE-RELATED"/>
    <property type="match status" value="1"/>
</dbReference>
<dbReference type="PROSITE" id="PS51332">
    <property type="entry name" value="B12_BINDING"/>
    <property type="match status" value="1"/>
</dbReference>
<comment type="cofactor">
    <cofactor evidence="1">
        <name>[4Fe-4S] cluster</name>
        <dbReference type="ChEBI" id="CHEBI:49883"/>
    </cofactor>
</comment>
<reference evidence="8 9" key="1">
    <citation type="submission" date="2016-09" db="EMBL/GenBank/DDBJ databases">
        <title>Draft genome sequence for the type strain of Desulfuribacillus alkaliarsenatis AHT28, an obligately anaerobic, sulfidogenic bacterium isolated from Russian soda lake sediments.</title>
        <authorList>
            <person name="Abin C.A."/>
            <person name="Hollibaugh J.T."/>
        </authorList>
    </citation>
    <scope>NUCLEOTIDE SEQUENCE [LARGE SCALE GENOMIC DNA]</scope>
    <source>
        <strain evidence="8 9">AHT28</strain>
    </source>
</reference>
<dbReference type="CDD" id="cd01335">
    <property type="entry name" value="Radical_SAM"/>
    <property type="match status" value="1"/>
</dbReference>
<dbReference type="SMART" id="SM00729">
    <property type="entry name" value="Elp3"/>
    <property type="match status" value="1"/>
</dbReference>
<dbReference type="AlphaFoldDB" id="A0A1E5G506"/>
<organism evidence="8 9">
    <name type="scientific">Desulfuribacillus alkaliarsenatis</name>
    <dbReference type="NCBI Taxonomy" id="766136"/>
    <lineage>
        <taxon>Bacteria</taxon>
        <taxon>Bacillati</taxon>
        <taxon>Bacillota</taxon>
        <taxon>Desulfuribacillia</taxon>
        <taxon>Desulfuribacillales</taxon>
        <taxon>Desulfuribacillaceae</taxon>
        <taxon>Desulfuribacillus</taxon>
    </lineage>
</organism>
<dbReference type="SFLD" id="SFLDS00029">
    <property type="entry name" value="Radical_SAM"/>
    <property type="match status" value="1"/>
</dbReference>
<dbReference type="OrthoDB" id="9801424at2"/>